<dbReference type="Proteomes" id="UP000289206">
    <property type="component" value="Segment"/>
</dbReference>
<organism evidence="1 2">
    <name type="scientific">Arthrobacter phage Sonali</name>
    <dbReference type="NCBI Taxonomy" id="2510495"/>
    <lineage>
        <taxon>Viruses</taxon>
        <taxon>Duplodnaviria</taxon>
        <taxon>Heunggongvirae</taxon>
        <taxon>Uroviricota</taxon>
        <taxon>Caudoviricetes</taxon>
        <taxon>Sonalivirus</taxon>
        <taxon>Sonalivirus sonali</taxon>
    </lineage>
</organism>
<dbReference type="Pfam" id="PF18906">
    <property type="entry name" value="Phage_tube_2"/>
    <property type="match status" value="1"/>
</dbReference>
<gene>
    <name evidence="1" type="primary">12</name>
    <name evidence="1" type="ORF">SEA_SONALI_12</name>
</gene>
<dbReference type="GeneID" id="55011104"/>
<accession>A0A411CQC5</accession>
<dbReference type="InterPro" id="IPR044000">
    <property type="entry name" value="Phage_tube_2"/>
</dbReference>
<dbReference type="RefSeq" id="YP_009819685.1">
    <property type="nucleotide sequence ID" value="NC_048152.1"/>
</dbReference>
<reference evidence="1 2" key="1">
    <citation type="submission" date="2019-01" db="EMBL/GenBank/DDBJ databases">
        <authorList>
            <person name="Adair T.L."/>
            <person name="Lucas L.G."/>
            <person name="Young A.M."/>
            <person name="Antrich S.C."/>
            <person name="Baird A.G."/>
            <person name="Dunn E.L."/>
            <person name="Fernandes B.I."/>
            <person name="Fraley E.G."/>
            <person name="Ghanem A.X."/>
            <person name="Gilbert M.G."/>
            <person name="Morris T.B."/>
            <person name="Nortch B.D."/>
            <person name="Overcash M.E."/>
            <person name="Pavleszek K.E."/>
            <person name="Pellegrini L.I.O."/>
            <person name="Pham L.T."/>
            <person name="Rule L.S."/>
            <person name="Schultz E.M."/>
            <person name="Smith J."/>
            <person name="Thong B.J."/>
            <person name="Turner H.A."/>
            <person name="Walker G."/>
            <person name="Whitaker Z.J."/>
            <person name="Wilsey R.N."/>
            <person name="Yanney R.L."/>
            <person name="Klyczek K."/>
            <person name="Garlena R.A."/>
            <person name="Russell D.A."/>
            <person name="Pope W.H."/>
            <person name="Jacobs-Sera D."/>
            <person name="Hatfull G.F."/>
        </authorList>
    </citation>
    <scope>NUCLEOTIDE SEQUENCE [LARGE SCALE GENOMIC DNA]</scope>
</reference>
<protein>
    <submittedName>
        <fullName evidence="1">Major tail protein</fullName>
    </submittedName>
</protein>
<evidence type="ECO:0000313" key="2">
    <source>
        <dbReference type="Proteomes" id="UP000289206"/>
    </source>
</evidence>
<name>A0A411CQC5_9CAUD</name>
<evidence type="ECO:0000313" key="1">
    <source>
        <dbReference type="EMBL" id="QAY16125.1"/>
    </source>
</evidence>
<sequence length="327" mass="34602">MPNAVATPGSLQWLGIAKEVTSGTAIAAPTVWIPVDSPKYSPKVTTLTDQNLRGLMGSDFQQVQGMKYNEISYKTFIYQDSVYQHFQAMLGTTDAVTGTAPTVTHKTSLLNTSPGQTPSFTLFLAQGDKTVQIPGCSLQDLKFNGKANEAPSIEATWVGLPEAFITNPTNTPTTLAPYPPTTMSCTVGGNTALNKYTSVSIDFKRETAPVASLTGTAAPLSIYNGPLSVSGSLEAIYQGSVDNDLVNLLANTQPSLSVALTMAGDPTRPLTIQMSKVAYDSAEPAGSNTSWMTISSNFKALMNATDALDAKMSPAQVIFINQTVTPI</sequence>
<keyword evidence="2" id="KW-1185">Reference proteome</keyword>
<dbReference type="EMBL" id="MK411746">
    <property type="protein sequence ID" value="QAY16125.1"/>
    <property type="molecule type" value="Genomic_DNA"/>
</dbReference>
<dbReference type="KEGG" id="vg:55011104"/>
<proteinExistence type="predicted"/>